<protein>
    <submittedName>
        <fullName evidence="1">Uncharacterized protein</fullName>
    </submittedName>
</protein>
<sequence>MTVPGSPLESLLSYYEPLCTLRRDFRGAATLHTPGSPLLGANASYLLPGTPQEVTPLLRVWHEAHGAPPLVVVEGAAWGGAVPGEPVESWRVGVYRPQPEPGVIVVEQTSRLHLSRFAGVLAESHDLPEWAAPLARSLAGPLERLPDAVLLLAYAGGEAIGALLWQAGAAHLWGTLDPAADAPLLNAAAWLADGHVVTSLPDDSPLTLEGTREVTFALLSGTSSGTVGA</sequence>
<reference evidence="1" key="2">
    <citation type="submission" date="2020-09" db="EMBL/GenBank/DDBJ databases">
        <authorList>
            <person name="Sun Q."/>
            <person name="Ohkuma M."/>
        </authorList>
    </citation>
    <scope>NUCLEOTIDE SEQUENCE</scope>
    <source>
        <strain evidence="1">JCM 14371</strain>
    </source>
</reference>
<keyword evidence="2" id="KW-1185">Reference proteome</keyword>
<dbReference type="EMBL" id="BMOE01000001">
    <property type="protein sequence ID" value="GGJ61216.1"/>
    <property type="molecule type" value="Genomic_DNA"/>
</dbReference>
<name>A0A917P4I0_9DEIO</name>
<reference evidence="1" key="1">
    <citation type="journal article" date="2014" name="Int. J. Syst. Evol. Microbiol.">
        <title>Complete genome sequence of Corynebacterium casei LMG S-19264T (=DSM 44701T), isolated from a smear-ripened cheese.</title>
        <authorList>
            <consortium name="US DOE Joint Genome Institute (JGI-PGF)"/>
            <person name="Walter F."/>
            <person name="Albersmeier A."/>
            <person name="Kalinowski J."/>
            <person name="Ruckert C."/>
        </authorList>
    </citation>
    <scope>NUCLEOTIDE SEQUENCE</scope>
    <source>
        <strain evidence="1">JCM 14371</strain>
    </source>
</reference>
<proteinExistence type="predicted"/>
<accession>A0A917P4I0</accession>
<gene>
    <name evidence="1" type="ORF">GCM10008939_01180</name>
</gene>
<dbReference type="AlphaFoldDB" id="A0A917P4I0"/>
<organism evidence="1 2">
    <name type="scientific">Deinococcus aquiradiocola</name>
    <dbReference type="NCBI Taxonomy" id="393059"/>
    <lineage>
        <taxon>Bacteria</taxon>
        <taxon>Thermotogati</taxon>
        <taxon>Deinococcota</taxon>
        <taxon>Deinococci</taxon>
        <taxon>Deinococcales</taxon>
        <taxon>Deinococcaceae</taxon>
        <taxon>Deinococcus</taxon>
    </lineage>
</organism>
<comment type="caution">
    <text evidence="1">The sequence shown here is derived from an EMBL/GenBank/DDBJ whole genome shotgun (WGS) entry which is preliminary data.</text>
</comment>
<evidence type="ECO:0000313" key="2">
    <source>
        <dbReference type="Proteomes" id="UP000635726"/>
    </source>
</evidence>
<dbReference type="Proteomes" id="UP000635726">
    <property type="component" value="Unassembled WGS sequence"/>
</dbReference>
<evidence type="ECO:0000313" key="1">
    <source>
        <dbReference type="EMBL" id="GGJ61216.1"/>
    </source>
</evidence>
<dbReference type="RefSeq" id="WP_188960297.1">
    <property type="nucleotide sequence ID" value="NZ_BMOE01000001.1"/>
</dbReference>